<dbReference type="InterPro" id="IPR029030">
    <property type="entry name" value="Caspase-like_dom_sf"/>
</dbReference>
<evidence type="ECO:0000313" key="3">
    <source>
        <dbReference type="EMBL" id="HER44129.1"/>
    </source>
</evidence>
<gene>
    <name evidence="3" type="ORF">ENO08_06685</name>
</gene>
<evidence type="ECO:0000259" key="2">
    <source>
        <dbReference type="Pfam" id="PF01364"/>
    </source>
</evidence>
<feature type="non-terminal residue" evidence="3">
    <location>
        <position position="755"/>
    </location>
</feature>
<sequence length="755" mass="82189">AAGLLPVADQASAAGAGAKVIRSDNSSVVFEITVPQPRIERGGDGARVVIEGYGTFSPPGAPFLPARTFHVAVPAQGDPSVTWTVTESEALGAVTLARVPAERFIRYGDDGIPVSEMYMPEDPWGGRIPPETVVSARPAMMGRQRVMPVQVRPLMGQDGGFVIARKIMVTVSFGYASGPAPERSGARTAPGVSGVWERMYDRVLVNPGDTERFISPLKDRTALRAPMAPGKRLKIKIRETGVYSVRADSLIASGLSPSLSNNGFALRKLYYDASEPDLVREEDIPYRIIKGSVSSADIFEGDDRLIFFARAVKDDIGAGDTMAVFNTYNIIWLFEDEAGAVMPDGQGFPSGTGRLQTSFRHSEKMRKDTWYNKFVQAGMRDFNFAGGPQRDEVAIPFEVHDAQEGSVISAYIRVMGNVKSNPSQDLDFYIRNSGGTSLIGSGFVSSTEEKVFDFGMIPVTRLAEGANQLVVRSRENTYGFLINDAVIRYSRMTAVHDGYLDLTVSQDLSSRRIDITGFSGPEGHLVELTDPDSPMFNDIPADSFRADGSSYTLSLNVPAETDRRFVALARGAGMHISNIWIEPDAGSELRSSPGPYNTLVISHSDFLPPASDHLASYISWREAQGYRILRADVEDVYDEFNGGLISADAVRRFIRHGVENWGVEFVLLIGDASEDHRRIFIGDPPETNGSPPDYVPAFTYSVNVIGREKDEVVAADKFYVFLDESPPSGYSAASFQSAPSPEGSGIQYLPAAAYP</sequence>
<protein>
    <recommendedName>
        <fullName evidence="2">Gingipain domain-containing protein</fullName>
    </recommendedName>
</protein>
<dbReference type="InterPro" id="IPR038490">
    <property type="entry name" value="Gingipain_propep_sf"/>
</dbReference>
<comment type="caution">
    <text evidence="3">The sequence shown here is derived from an EMBL/GenBank/DDBJ whole genome shotgun (WGS) entry which is preliminary data.</text>
</comment>
<dbReference type="GO" id="GO:0008234">
    <property type="term" value="F:cysteine-type peptidase activity"/>
    <property type="evidence" value="ECO:0007669"/>
    <property type="project" value="InterPro"/>
</dbReference>
<dbReference type="EMBL" id="DSEC01000475">
    <property type="protein sequence ID" value="HER44129.1"/>
    <property type="molecule type" value="Genomic_DNA"/>
</dbReference>
<dbReference type="Gene3D" id="2.60.40.3800">
    <property type="match status" value="1"/>
</dbReference>
<dbReference type="SUPFAM" id="SSF52129">
    <property type="entry name" value="Caspase-like"/>
    <property type="match status" value="1"/>
</dbReference>
<proteinExistence type="predicted"/>
<feature type="domain" description="Gingipain" evidence="2">
    <location>
        <begin position="599"/>
        <end position="725"/>
    </location>
</feature>
<dbReference type="GO" id="GO:0006508">
    <property type="term" value="P:proteolysis"/>
    <property type="evidence" value="ECO:0007669"/>
    <property type="project" value="InterPro"/>
</dbReference>
<reference evidence="3" key="1">
    <citation type="journal article" date="2020" name="mSystems">
        <title>Genome- and Community-Level Interaction Insights into Carbon Utilization and Element Cycling Functions of Hydrothermarchaeota in Hydrothermal Sediment.</title>
        <authorList>
            <person name="Zhou Z."/>
            <person name="Liu Y."/>
            <person name="Xu W."/>
            <person name="Pan J."/>
            <person name="Luo Z.H."/>
            <person name="Li M."/>
        </authorList>
    </citation>
    <scope>NUCLEOTIDE SEQUENCE [LARGE SCALE GENOMIC DNA]</scope>
    <source>
        <strain evidence="3">SpSt-1233</strain>
    </source>
</reference>
<name>A0A7V2AVT2_UNCEI</name>
<keyword evidence="1" id="KW-0732">Signal</keyword>
<dbReference type="Proteomes" id="UP000886069">
    <property type="component" value="Unassembled WGS sequence"/>
</dbReference>
<dbReference type="InterPro" id="IPR029031">
    <property type="entry name" value="Gingipain_N_sf"/>
</dbReference>
<dbReference type="Gene3D" id="3.40.50.10390">
    <property type="entry name" value="Gingipain r, domain 1"/>
    <property type="match status" value="1"/>
</dbReference>
<feature type="non-terminal residue" evidence="3">
    <location>
        <position position="1"/>
    </location>
</feature>
<evidence type="ECO:0000256" key="1">
    <source>
        <dbReference type="ARBA" id="ARBA00022729"/>
    </source>
</evidence>
<accession>A0A7V2AVT2</accession>
<organism evidence="3">
    <name type="scientific">Eiseniibacteriota bacterium</name>
    <dbReference type="NCBI Taxonomy" id="2212470"/>
    <lineage>
        <taxon>Bacteria</taxon>
        <taxon>Candidatus Eiseniibacteriota</taxon>
    </lineage>
</organism>
<dbReference type="InterPro" id="IPR001769">
    <property type="entry name" value="Gingipain"/>
</dbReference>
<dbReference type="AlphaFoldDB" id="A0A7V2AVT2"/>
<dbReference type="Pfam" id="PF01364">
    <property type="entry name" value="Peptidase_C25"/>
    <property type="match status" value="1"/>
</dbReference>